<dbReference type="PANTHER" id="PTHR42663">
    <property type="entry name" value="HYDROLASE C777.06C-RELATED-RELATED"/>
    <property type="match status" value="1"/>
</dbReference>
<sequence>MMNILFLGSGTSTGIPSLCCDCSVCRSNNKKNKRLRSSILVRNEGNHLLIDTSTDLRQQCLTNNITHINQVLYTHHHADHLHGIDELRSFNYFNKVVIPCYGNKDTIHEIKEKFNYIFDRTTQVGGGLPELTLNIVGNENFNLGGVSITPLDIIHGKLTILGYKLNKCAYITDCSEIPLESKKLLQNLDILILNALGFDPHPTHFSLSQALDAVKELKPKRAILTHINHKFDHEKISSELPAGVELAYDGMVLEC</sequence>
<dbReference type="CDD" id="cd16279">
    <property type="entry name" value="metallo-hydrolase-like_MBL-fold"/>
    <property type="match status" value="1"/>
</dbReference>
<evidence type="ECO:0000313" key="2">
    <source>
        <dbReference type="EMBL" id="SVA24586.1"/>
    </source>
</evidence>
<accession>A0A381U8P3</accession>
<gene>
    <name evidence="2" type="ORF">METZ01_LOCUS77440</name>
</gene>
<dbReference type="Pfam" id="PF12706">
    <property type="entry name" value="Lactamase_B_2"/>
    <property type="match status" value="1"/>
</dbReference>
<dbReference type="Gene3D" id="3.60.15.10">
    <property type="entry name" value="Ribonuclease Z/Hydroxyacylglutathione hydrolase-like"/>
    <property type="match status" value="1"/>
</dbReference>
<evidence type="ECO:0000259" key="1">
    <source>
        <dbReference type="SMART" id="SM00849"/>
    </source>
</evidence>
<dbReference type="InterPro" id="IPR001279">
    <property type="entry name" value="Metallo-B-lactamas"/>
</dbReference>
<feature type="domain" description="Metallo-beta-lactamase" evidence="1">
    <location>
        <begin position="35"/>
        <end position="226"/>
    </location>
</feature>
<name>A0A381U8P3_9ZZZZ</name>
<reference evidence="2" key="1">
    <citation type="submission" date="2018-05" db="EMBL/GenBank/DDBJ databases">
        <authorList>
            <person name="Lanie J.A."/>
            <person name="Ng W.-L."/>
            <person name="Kazmierczak K.M."/>
            <person name="Andrzejewski T.M."/>
            <person name="Davidsen T.M."/>
            <person name="Wayne K.J."/>
            <person name="Tettelin H."/>
            <person name="Glass J.I."/>
            <person name="Rusch D."/>
            <person name="Podicherti R."/>
            <person name="Tsui H.-C.T."/>
            <person name="Winkler M.E."/>
        </authorList>
    </citation>
    <scope>NUCLEOTIDE SEQUENCE</scope>
</reference>
<dbReference type="PANTHER" id="PTHR42663:SF6">
    <property type="entry name" value="HYDROLASE C777.06C-RELATED"/>
    <property type="match status" value="1"/>
</dbReference>
<dbReference type="EMBL" id="UINC01005955">
    <property type="protein sequence ID" value="SVA24586.1"/>
    <property type="molecule type" value="Genomic_DNA"/>
</dbReference>
<organism evidence="2">
    <name type="scientific">marine metagenome</name>
    <dbReference type="NCBI Taxonomy" id="408172"/>
    <lineage>
        <taxon>unclassified sequences</taxon>
        <taxon>metagenomes</taxon>
        <taxon>ecological metagenomes</taxon>
    </lineage>
</organism>
<dbReference type="InterPro" id="IPR036866">
    <property type="entry name" value="RibonucZ/Hydroxyglut_hydro"/>
</dbReference>
<proteinExistence type="predicted"/>
<dbReference type="SUPFAM" id="SSF56281">
    <property type="entry name" value="Metallo-hydrolase/oxidoreductase"/>
    <property type="match status" value="1"/>
</dbReference>
<protein>
    <recommendedName>
        <fullName evidence="1">Metallo-beta-lactamase domain-containing protein</fullName>
    </recommendedName>
</protein>
<dbReference type="AlphaFoldDB" id="A0A381U8P3"/>
<dbReference type="SMART" id="SM00849">
    <property type="entry name" value="Lactamase_B"/>
    <property type="match status" value="1"/>
</dbReference>